<protein>
    <submittedName>
        <fullName evidence="1">HrpA-like helicase</fullName>
    </submittedName>
</protein>
<dbReference type="RefSeq" id="WP_044753539.1">
    <property type="nucleotide sequence ID" value="NZ_CEEK01000011.1"/>
</dbReference>
<evidence type="ECO:0000313" key="2">
    <source>
        <dbReference type="Proteomes" id="UP000069831"/>
    </source>
</evidence>
<organism evidence="1 2">
    <name type="scientific">Streptococcus suis</name>
    <dbReference type="NCBI Taxonomy" id="1307"/>
    <lineage>
        <taxon>Bacteria</taxon>
        <taxon>Bacillati</taxon>
        <taxon>Bacillota</taxon>
        <taxon>Bacilli</taxon>
        <taxon>Lactobacillales</taxon>
        <taxon>Streptococcaceae</taxon>
        <taxon>Streptococcus</taxon>
    </lineage>
</organism>
<name>A0A116N439_STRSU</name>
<dbReference type="GO" id="GO:0004386">
    <property type="term" value="F:helicase activity"/>
    <property type="evidence" value="ECO:0007669"/>
    <property type="project" value="UniProtKB-KW"/>
</dbReference>
<gene>
    <name evidence="1" type="ORF">ERS132457_01866</name>
</gene>
<evidence type="ECO:0000313" key="1">
    <source>
        <dbReference type="EMBL" id="CYW08192.1"/>
    </source>
</evidence>
<accession>A0A116N439</accession>
<keyword evidence="1" id="KW-0547">Nucleotide-binding</keyword>
<sequence>MTDYLDLAMKYGGFTSLDKVYLANKLADLTDQQKLDFITPPPSVINAYFAEIYQKQGAEEATDYYLTLSQQLCLFPKEPSFAEDKPFVRLNLSGKSFGFAYVSADGLAQVFSEEEVEITEDLLFEIAQVFPHYVVFVEDGKIFMETNAFDERQLQDEETDFLLTEVASSADLVKILGLNQEEVVEVADGYSGQRYFAWSGRSAIIYRLESKQCKFNF</sequence>
<reference evidence="1 2" key="1">
    <citation type="submission" date="2016-02" db="EMBL/GenBank/DDBJ databases">
        <authorList>
            <consortium name="Pathogen Informatics"/>
        </authorList>
    </citation>
    <scope>NUCLEOTIDE SEQUENCE [LARGE SCALE GENOMIC DNA]</scope>
    <source>
        <strain evidence="1 2">LSS95</strain>
    </source>
</reference>
<dbReference type="Proteomes" id="UP000069831">
    <property type="component" value="Unassembled WGS sequence"/>
</dbReference>
<keyword evidence="1" id="KW-0347">Helicase</keyword>
<proteinExistence type="predicted"/>
<dbReference type="EMBL" id="FIIR01000027">
    <property type="protein sequence ID" value="CYW08192.1"/>
    <property type="molecule type" value="Genomic_DNA"/>
</dbReference>
<dbReference type="AlphaFoldDB" id="A0A116N439"/>
<keyword evidence="1" id="KW-0067">ATP-binding</keyword>
<keyword evidence="1" id="KW-0378">Hydrolase</keyword>